<feature type="compositionally biased region" description="Pro residues" evidence="1">
    <location>
        <begin position="335"/>
        <end position="358"/>
    </location>
</feature>
<comment type="caution">
    <text evidence="3">The sequence shown here is derived from an EMBL/GenBank/DDBJ whole genome shotgun (WGS) entry which is preliminary data.</text>
</comment>
<accession>A0A917R6F7</accession>
<gene>
    <name evidence="3" type="ORF">GCM10010094_61970</name>
</gene>
<feature type="compositionally biased region" description="Basic and acidic residues" evidence="1">
    <location>
        <begin position="312"/>
        <end position="333"/>
    </location>
</feature>
<feature type="region of interest" description="Disordered" evidence="1">
    <location>
        <begin position="119"/>
        <end position="163"/>
    </location>
</feature>
<evidence type="ECO:0000256" key="1">
    <source>
        <dbReference type="SAM" id="MobiDB-lite"/>
    </source>
</evidence>
<evidence type="ECO:0000313" key="3">
    <source>
        <dbReference type="EMBL" id="GGK92728.1"/>
    </source>
</evidence>
<feature type="compositionally biased region" description="Low complexity" evidence="1">
    <location>
        <begin position="133"/>
        <end position="153"/>
    </location>
</feature>
<dbReference type="AlphaFoldDB" id="A0A917R6F7"/>
<feature type="region of interest" description="Disordered" evidence="1">
    <location>
        <begin position="1"/>
        <end position="75"/>
    </location>
</feature>
<feature type="region of interest" description="Disordered" evidence="1">
    <location>
        <begin position="260"/>
        <end position="280"/>
    </location>
</feature>
<evidence type="ECO:0000313" key="4">
    <source>
        <dbReference type="Proteomes" id="UP000637788"/>
    </source>
</evidence>
<keyword evidence="4" id="KW-1185">Reference proteome</keyword>
<reference evidence="3" key="2">
    <citation type="submission" date="2020-09" db="EMBL/GenBank/DDBJ databases">
        <authorList>
            <person name="Sun Q."/>
            <person name="Ohkuma M."/>
        </authorList>
    </citation>
    <scope>NUCLEOTIDE SEQUENCE</scope>
    <source>
        <strain evidence="3">JCM 3035</strain>
    </source>
</reference>
<reference evidence="3" key="1">
    <citation type="journal article" date="2014" name="Int. J. Syst. Evol. Microbiol.">
        <title>Complete genome sequence of Corynebacterium casei LMG S-19264T (=DSM 44701T), isolated from a smear-ripened cheese.</title>
        <authorList>
            <consortium name="US DOE Joint Genome Institute (JGI-PGF)"/>
            <person name="Walter F."/>
            <person name="Albersmeier A."/>
            <person name="Kalinowski J."/>
            <person name="Ruckert C."/>
        </authorList>
    </citation>
    <scope>NUCLEOTIDE SEQUENCE</scope>
    <source>
        <strain evidence="3">JCM 3035</strain>
    </source>
</reference>
<feature type="compositionally biased region" description="Low complexity" evidence="1">
    <location>
        <begin position="1"/>
        <end position="11"/>
    </location>
</feature>
<feature type="domain" description="DUF6777" evidence="2">
    <location>
        <begin position="155"/>
        <end position="316"/>
    </location>
</feature>
<feature type="region of interest" description="Disordered" evidence="1">
    <location>
        <begin position="312"/>
        <end position="445"/>
    </location>
</feature>
<feature type="compositionally biased region" description="Pro residues" evidence="1">
    <location>
        <begin position="12"/>
        <end position="28"/>
    </location>
</feature>
<dbReference type="InterPro" id="IPR046704">
    <property type="entry name" value="DUF6777"/>
</dbReference>
<feature type="compositionally biased region" description="Low complexity" evidence="1">
    <location>
        <begin position="392"/>
        <end position="416"/>
    </location>
</feature>
<dbReference type="EMBL" id="BMPQ01000019">
    <property type="protein sequence ID" value="GGK92728.1"/>
    <property type="molecule type" value="Genomic_DNA"/>
</dbReference>
<feature type="compositionally biased region" description="Gly residues" evidence="1">
    <location>
        <begin position="38"/>
        <end position="55"/>
    </location>
</feature>
<sequence length="445" mass="45069">MSVEPPSSGRPAGPPSGPLGPSGPPSPQSPGDRAPLGPSGGGSGAGGPGGGGPSGPSGPLGPAEPGPGDGPALPWWKSAPRVAVIALVAVAAVVLAVVLTRPDGGTPGSGSEVFLQAAGKAGPDRFTESTAQDNSTVPVTPSPTTTSDSSNVTRGVDGSAPGLYGGTRNKAACDVEKQITYLQETPAKNKAFASVLGLEPSGVPGYLRSLTPVQLRMDTRVTNHGYRDGAANSYQAVLQSGTAVLVDDRGVPRVRCACGNPLTPPVAQQGTPKRTGDSWPSYRPSNVVVVSPAPQPVNSFVLYDPDNGEWIERYKGDTGAKDKKTKPPEKRPSPSESPLPPSCPPDKSPCPPTSPTKPPTETTSPDETYPDDETSPKPEPTTPEPPPDEPTDATSDPAYGSEPADSPPDTTSDPASGSEPADPPPDQGSPDTMSAPAPDSEPVPN</sequence>
<name>A0A917R6F7_9ACTN</name>
<dbReference type="Pfam" id="PF20568">
    <property type="entry name" value="DUF6777"/>
    <property type="match status" value="1"/>
</dbReference>
<evidence type="ECO:0000259" key="2">
    <source>
        <dbReference type="Pfam" id="PF20568"/>
    </source>
</evidence>
<organism evidence="3 4">
    <name type="scientific">Streptomyces flaveus</name>
    <dbReference type="NCBI Taxonomy" id="66370"/>
    <lineage>
        <taxon>Bacteria</taxon>
        <taxon>Bacillati</taxon>
        <taxon>Actinomycetota</taxon>
        <taxon>Actinomycetes</taxon>
        <taxon>Kitasatosporales</taxon>
        <taxon>Streptomycetaceae</taxon>
        <taxon>Streptomyces</taxon>
        <taxon>Streptomyces aurantiacus group</taxon>
    </lineage>
</organism>
<dbReference type="RefSeq" id="WP_189325097.1">
    <property type="nucleotide sequence ID" value="NZ_BMPQ01000019.1"/>
</dbReference>
<protein>
    <recommendedName>
        <fullName evidence="2">DUF6777 domain-containing protein</fullName>
    </recommendedName>
</protein>
<proteinExistence type="predicted"/>
<dbReference type="Proteomes" id="UP000637788">
    <property type="component" value="Unassembled WGS sequence"/>
</dbReference>